<accession>A0AA48M8S2</accession>
<evidence type="ECO:0000313" key="1">
    <source>
        <dbReference type="EMBL" id="CAJ1002033.1"/>
    </source>
</evidence>
<gene>
    <name evidence="1" type="ORF">BSPP4475_06895</name>
</gene>
<proteinExistence type="predicted"/>
<dbReference type="Pfam" id="PF11518">
    <property type="entry name" value="DUF3221"/>
    <property type="match status" value="1"/>
</dbReference>
<dbReference type="AlphaFoldDB" id="A0AA48M8S2"/>
<protein>
    <submittedName>
        <fullName evidence="1">DUF3221 domain-containing protein</fullName>
    </submittedName>
</protein>
<dbReference type="Proteomes" id="UP001189619">
    <property type="component" value="Chromosome"/>
</dbReference>
<sequence>MNRPLLYITLFAFLLLTAGCSDEKPKNERKGLTGYVIETNYEKKALLVAESDKTARDGDYDAEWYFVNDDAILLDRKNNKVLLTDIEVGAEVETWAASPSLESYPAKTDLSKLVVADDVQHPHYPMLQKKAIQMALNFVKSLSDKADIFIVQDAVSTESEWIVRVFTFNAGQKHEISVHAETGEVKQIK</sequence>
<keyword evidence="2" id="KW-1185">Reference proteome</keyword>
<name>A0AA48M8S2_9BACL</name>
<dbReference type="RefSeq" id="WP_304415289.1">
    <property type="nucleotide sequence ID" value="NZ_OY569118.1"/>
</dbReference>
<dbReference type="InterPro" id="IPR021598">
    <property type="entry name" value="DUF3221"/>
</dbReference>
<dbReference type="PROSITE" id="PS51257">
    <property type="entry name" value="PROKAR_LIPOPROTEIN"/>
    <property type="match status" value="1"/>
</dbReference>
<dbReference type="KEGG" id="bayd:BSPP4475_06895"/>
<dbReference type="EMBL" id="OY569118">
    <property type="protein sequence ID" value="CAJ1002033.1"/>
    <property type="molecule type" value="Genomic_DNA"/>
</dbReference>
<evidence type="ECO:0000313" key="2">
    <source>
        <dbReference type="Proteomes" id="UP001189619"/>
    </source>
</evidence>
<organism evidence="1 2">
    <name type="scientific">Brevibacillus aydinogluensis</name>
    <dbReference type="NCBI Taxonomy" id="927786"/>
    <lineage>
        <taxon>Bacteria</taxon>
        <taxon>Bacillati</taxon>
        <taxon>Bacillota</taxon>
        <taxon>Bacilli</taxon>
        <taxon>Bacillales</taxon>
        <taxon>Paenibacillaceae</taxon>
        <taxon>Brevibacillus</taxon>
    </lineage>
</organism>
<reference evidence="1" key="1">
    <citation type="submission" date="2023-07" db="EMBL/GenBank/DDBJ databases">
        <authorList>
            <person name="Ivanov I."/>
            <person name="Teneva D."/>
            <person name="Stoikov I."/>
        </authorList>
    </citation>
    <scope>NUCLEOTIDE SEQUENCE</scope>
    <source>
        <strain evidence="1">4475</strain>
    </source>
</reference>